<evidence type="ECO:0000313" key="2">
    <source>
        <dbReference type="EMBL" id="KFZ38699.1"/>
    </source>
</evidence>
<keyword evidence="1" id="KW-0812">Transmembrane</keyword>
<organism evidence="2 3">
    <name type="scientific">Shewanella mangrovi</name>
    <dbReference type="NCBI Taxonomy" id="1515746"/>
    <lineage>
        <taxon>Bacteria</taxon>
        <taxon>Pseudomonadati</taxon>
        <taxon>Pseudomonadota</taxon>
        <taxon>Gammaproteobacteria</taxon>
        <taxon>Alteromonadales</taxon>
        <taxon>Shewanellaceae</taxon>
        <taxon>Shewanella</taxon>
    </lineage>
</organism>
<dbReference type="EMBL" id="JPEO01000002">
    <property type="protein sequence ID" value="KFZ38699.1"/>
    <property type="molecule type" value="Genomic_DNA"/>
</dbReference>
<comment type="caution">
    <text evidence="2">The sequence shown here is derived from an EMBL/GenBank/DDBJ whole genome shotgun (WGS) entry which is preliminary data.</text>
</comment>
<name>A0A094JKW7_9GAMM</name>
<sequence length="105" mass="11901">MDIRERYSDIAKVQLSFLSFMTVAIWISLGVGVAFAIGLHLVISHVGSNDDSGVAMFWFYSMMYGFIGFLFSVIGSVISYPVYRLWCKRALGQCLHGHFILMQKH</sequence>
<reference evidence="2 3" key="1">
    <citation type="submission" date="2014-06" db="EMBL/GenBank/DDBJ databases">
        <title>Shewanella sp. YQH10.</title>
        <authorList>
            <person name="Liu Y."/>
            <person name="Zeng R."/>
        </authorList>
    </citation>
    <scope>NUCLEOTIDE SEQUENCE [LARGE SCALE GENOMIC DNA]</scope>
    <source>
        <strain evidence="2 3">YQH10</strain>
    </source>
</reference>
<gene>
    <name evidence="2" type="ORF">HR45_04560</name>
</gene>
<feature type="transmembrane region" description="Helical" evidence="1">
    <location>
        <begin position="63"/>
        <end position="83"/>
    </location>
</feature>
<keyword evidence="1" id="KW-1133">Transmembrane helix</keyword>
<dbReference type="AlphaFoldDB" id="A0A094JKW7"/>
<keyword evidence="3" id="KW-1185">Reference proteome</keyword>
<keyword evidence="1" id="KW-0472">Membrane</keyword>
<feature type="transmembrane region" description="Helical" evidence="1">
    <location>
        <begin position="20"/>
        <end position="43"/>
    </location>
</feature>
<proteinExistence type="predicted"/>
<evidence type="ECO:0000256" key="1">
    <source>
        <dbReference type="SAM" id="Phobius"/>
    </source>
</evidence>
<dbReference type="STRING" id="1515746.HR45_04560"/>
<accession>A0A094JKW7</accession>
<protein>
    <submittedName>
        <fullName evidence="2">Uncharacterized protein</fullName>
    </submittedName>
</protein>
<dbReference type="Proteomes" id="UP000029264">
    <property type="component" value="Unassembled WGS sequence"/>
</dbReference>
<evidence type="ECO:0000313" key="3">
    <source>
        <dbReference type="Proteomes" id="UP000029264"/>
    </source>
</evidence>